<sequence>MTEPGSAYRKQLEAALAFMNEGDDFLVVSHVQPDGDAISSTVVVGWLLGKLGKRYVLLNESDLPSRLRFLTLADTIQHFDEQAPPFEFTRVISIDCADYKRIGTVSSSFPPGTKLLNIDHHPTNDSFGSVNVIRSDAAATVEILYDLIEHAGIALDRDAATAIYTGLMTDTGGFRYANTTPHVMSIAAELLKLGVKGNDLADHLLEKMTRPQLMLLQRGLSRLSFSEDGKIGWLYITPADLEETGADPEDLEGLVNYARNIDGTEVGMLFKGTQDGQTKVSLRSAGRIDVAAVAQSFGGGGHVRAAGCRLELGLPEAMPKVVDAVRRVLV</sequence>
<name>A0A934J893_9BACL</name>
<dbReference type="GO" id="GO:0003676">
    <property type="term" value="F:nucleic acid binding"/>
    <property type="evidence" value="ECO:0007669"/>
    <property type="project" value="InterPro"/>
</dbReference>
<protein>
    <submittedName>
        <fullName evidence="3">Bifunctional oligoribonuclease/PAP phosphatase NrnA</fullName>
    </submittedName>
</protein>
<dbReference type="Pfam" id="PF01368">
    <property type="entry name" value="DHH"/>
    <property type="match status" value="1"/>
</dbReference>
<dbReference type="InterPro" id="IPR003156">
    <property type="entry name" value="DHHA1_dom"/>
</dbReference>
<comment type="caution">
    <text evidence="3">The sequence shown here is derived from an EMBL/GenBank/DDBJ whole genome shotgun (WGS) entry which is preliminary data.</text>
</comment>
<dbReference type="EMBL" id="JAELUP010000103">
    <property type="protein sequence ID" value="MBJ6363423.1"/>
    <property type="molecule type" value="Genomic_DNA"/>
</dbReference>
<keyword evidence="4" id="KW-1185">Reference proteome</keyword>
<dbReference type="Gene3D" id="3.90.1640.10">
    <property type="entry name" value="inorganic pyrophosphatase (n-terminal core)"/>
    <property type="match status" value="1"/>
</dbReference>
<dbReference type="InterPro" id="IPR001667">
    <property type="entry name" value="DDH_dom"/>
</dbReference>
<dbReference type="RefSeq" id="WP_199020965.1">
    <property type="nucleotide sequence ID" value="NZ_JAELUP010000103.1"/>
</dbReference>
<accession>A0A934J893</accession>
<dbReference type="Gene3D" id="3.10.310.30">
    <property type="match status" value="1"/>
</dbReference>
<organism evidence="3 4">
    <name type="scientific">Paenibacillus roseus</name>
    <dbReference type="NCBI Taxonomy" id="2798579"/>
    <lineage>
        <taxon>Bacteria</taxon>
        <taxon>Bacillati</taxon>
        <taxon>Bacillota</taxon>
        <taxon>Bacilli</taxon>
        <taxon>Bacillales</taxon>
        <taxon>Paenibacillaceae</taxon>
        <taxon>Paenibacillus</taxon>
    </lineage>
</organism>
<evidence type="ECO:0000313" key="4">
    <source>
        <dbReference type="Proteomes" id="UP000640274"/>
    </source>
</evidence>
<gene>
    <name evidence="3" type="ORF">JFN88_19645</name>
</gene>
<dbReference type="PANTHER" id="PTHR47618:SF1">
    <property type="entry name" value="BIFUNCTIONAL OLIGORIBONUCLEASE AND PAP PHOSPHATASE NRNA"/>
    <property type="match status" value="1"/>
</dbReference>
<evidence type="ECO:0000259" key="2">
    <source>
        <dbReference type="Pfam" id="PF02272"/>
    </source>
</evidence>
<dbReference type="InterPro" id="IPR038763">
    <property type="entry name" value="DHH_sf"/>
</dbReference>
<reference evidence="3" key="1">
    <citation type="submission" date="2020-12" db="EMBL/GenBank/DDBJ databases">
        <authorList>
            <person name="Huq M.A."/>
        </authorList>
    </citation>
    <scope>NUCLEOTIDE SEQUENCE</scope>
    <source>
        <strain evidence="3">MAHUQ-46</strain>
    </source>
</reference>
<evidence type="ECO:0000313" key="3">
    <source>
        <dbReference type="EMBL" id="MBJ6363423.1"/>
    </source>
</evidence>
<evidence type="ECO:0000259" key="1">
    <source>
        <dbReference type="Pfam" id="PF01368"/>
    </source>
</evidence>
<proteinExistence type="predicted"/>
<dbReference type="Pfam" id="PF02272">
    <property type="entry name" value="DHHA1"/>
    <property type="match status" value="1"/>
</dbReference>
<dbReference type="AlphaFoldDB" id="A0A934J893"/>
<dbReference type="SUPFAM" id="SSF64182">
    <property type="entry name" value="DHH phosphoesterases"/>
    <property type="match status" value="1"/>
</dbReference>
<feature type="domain" description="DDH" evidence="1">
    <location>
        <begin position="25"/>
        <end position="166"/>
    </location>
</feature>
<dbReference type="PANTHER" id="PTHR47618">
    <property type="entry name" value="BIFUNCTIONAL OLIGORIBONUCLEASE AND PAP PHOSPHATASE NRNA"/>
    <property type="match status" value="1"/>
</dbReference>
<feature type="domain" description="DHHA1" evidence="2">
    <location>
        <begin position="243"/>
        <end position="329"/>
    </location>
</feature>
<dbReference type="InterPro" id="IPR051319">
    <property type="entry name" value="Oligoribo/pAp-PDE_c-di-AMP_PDE"/>
</dbReference>
<dbReference type="Proteomes" id="UP000640274">
    <property type="component" value="Unassembled WGS sequence"/>
</dbReference>